<accession>A0A1H5TWX6</accession>
<dbReference type="Gene3D" id="3.40.50.2000">
    <property type="entry name" value="Glycogen Phosphorylase B"/>
    <property type="match status" value="1"/>
</dbReference>
<dbReference type="PANTHER" id="PTHR12526">
    <property type="entry name" value="GLYCOSYLTRANSFERASE"/>
    <property type="match status" value="1"/>
</dbReference>
<dbReference type="Pfam" id="PF13692">
    <property type="entry name" value="Glyco_trans_1_4"/>
    <property type="match status" value="1"/>
</dbReference>
<gene>
    <name evidence="1" type="ORF">SAMN05421819_0770</name>
</gene>
<proteinExistence type="predicted"/>
<dbReference type="Proteomes" id="UP000236728">
    <property type="component" value="Unassembled WGS sequence"/>
</dbReference>
<keyword evidence="2" id="KW-1185">Reference proteome</keyword>
<keyword evidence="1" id="KW-0808">Transferase</keyword>
<dbReference type="OrthoDB" id="9806653at2"/>
<dbReference type="EMBL" id="FNVA01000001">
    <property type="protein sequence ID" value="SEF67273.1"/>
    <property type="molecule type" value="Genomic_DNA"/>
</dbReference>
<dbReference type="RefSeq" id="WP_146071999.1">
    <property type="nucleotide sequence ID" value="NZ_FNVA01000001.1"/>
</dbReference>
<dbReference type="AlphaFoldDB" id="A0A1H5TWX6"/>
<dbReference type="GO" id="GO:0016740">
    <property type="term" value="F:transferase activity"/>
    <property type="evidence" value="ECO:0007669"/>
    <property type="project" value="UniProtKB-KW"/>
</dbReference>
<protein>
    <submittedName>
        <fullName evidence="1">Glycosyltransferase involved in cell wall bisynthesis</fullName>
    </submittedName>
</protein>
<evidence type="ECO:0000313" key="1">
    <source>
        <dbReference type="EMBL" id="SEF67273.1"/>
    </source>
</evidence>
<reference evidence="1 2" key="1">
    <citation type="submission" date="2016-10" db="EMBL/GenBank/DDBJ databases">
        <authorList>
            <person name="de Groot N.N."/>
        </authorList>
    </citation>
    <scope>NUCLEOTIDE SEQUENCE [LARGE SCALE GENOMIC DNA]</scope>
    <source>
        <strain evidence="1 2">DSM 22489</strain>
    </source>
</reference>
<sequence>MHYRLPANSLIQRGFGVTMNTSTPRSRMSGFETGVRHQFTPQPFNMIQGLTRISIPPALSDADSSLFDLVSSLRIGDADIVIGAASSSLATGRAAKKRGAKFVLDRACPDIRVQQSVCAEEARKLGGIFPASSTSFIDKQLQEYLEADVILSPSEYSRSSFAPDLRAKAVLAPLLGRAPKSSSTVIRRSSDAPFTVGVVGGNPLRKGYFYLLEAWKRLGWANALLLIRSDGELEEYPVLAELLKALPNVEVVRYVPNLSDFYHRCDAFVLPSIDDGFGMALFEAIGHGLPAIATRNCGASELLRDGTDALIVDAFSSEQLAEALERLRQDPQLGPSLASAGARTIQGLYDGGRAILYERGMDEMLNRLGFPAMA</sequence>
<name>A0A1H5TWX6_9BACT</name>
<dbReference type="SUPFAM" id="SSF53756">
    <property type="entry name" value="UDP-Glycosyltransferase/glycogen phosphorylase"/>
    <property type="match status" value="1"/>
</dbReference>
<evidence type="ECO:0000313" key="2">
    <source>
        <dbReference type="Proteomes" id="UP000236728"/>
    </source>
</evidence>
<organism evidence="1 2">
    <name type="scientific">Bryocella elongata</name>
    <dbReference type="NCBI Taxonomy" id="863522"/>
    <lineage>
        <taxon>Bacteria</taxon>
        <taxon>Pseudomonadati</taxon>
        <taxon>Acidobacteriota</taxon>
        <taxon>Terriglobia</taxon>
        <taxon>Terriglobales</taxon>
        <taxon>Acidobacteriaceae</taxon>
        <taxon>Bryocella</taxon>
    </lineage>
</organism>
<dbReference type="CDD" id="cd03801">
    <property type="entry name" value="GT4_PimA-like"/>
    <property type="match status" value="1"/>
</dbReference>